<dbReference type="Gene3D" id="3.90.650.10">
    <property type="entry name" value="PurM-like C-terminal domain"/>
    <property type="match status" value="1"/>
</dbReference>
<dbReference type="EMBL" id="VSSQ01030486">
    <property type="protein sequence ID" value="MPM81037.1"/>
    <property type="molecule type" value="Genomic_DNA"/>
</dbReference>
<evidence type="ECO:0000313" key="4">
    <source>
        <dbReference type="EMBL" id="MPM81037.1"/>
    </source>
</evidence>
<dbReference type="GO" id="GO:0004756">
    <property type="term" value="F:selenide, water dikinase activity"/>
    <property type="evidence" value="ECO:0007669"/>
    <property type="project" value="UniProtKB-EC"/>
</dbReference>
<organism evidence="4">
    <name type="scientific">bioreactor metagenome</name>
    <dbReference type="NCBI Taxonomy" id="1076179"/>
    <lineage>
        <taxon>unclassified sequences</taxon>
        <taxon>metagenomes</taxon>
        <taxon>ecological metagenomes</taxon>
    </lineage>
</organism>
<name>A0A645CVU3_9ZZZZ</name>
<keyword evidence="2" id="KW-0067">ATP-binding</keyword>
<keyword evidence="4" id="KW-0418">Kinase</keyword>
<dbReference type="PANTHER" id="PTHR10256">
    <property type="entry name" value="SELENIDE, WATER DIKINASE"/>
    <property type="match status" value="1"/>
</dbReference>
<evidence type="ECO:0000259" key="3">
    <source>
        <dbReference type="Pfam" id="PF02769"/>
    </source>
</evidence>
<keyword evidence="4" id="KW-0808">Transferase</keyword>
<dbReference type="InterPro" id="IPR036676">
    <property type="entry name" value="PurM-like_C_sf"/>
</dbReference>
<keyword evidence="1" id="KW-0547">Nucleotide-binding</keyword>
<sequence length="162" mass="17799">MIVDPKGPEEAMRWMSTLNNIPLVIPQELLDHVHACTDVTGFGLIGHTLDMLSAKTLNVTLGLHDVPLFPGVIELAESGLIPAGTYNNRIQYEDHVTEKEEFPAERVDMMYDAQTSGGLLLALNQEHAPAMLNALKEAGFERSTCIGYFSEGQGKIEIVHNL</sequence>
<proteinExistence type="predicted"/>
<dbReference type="InterPro" id="IPR004536">
    <property type="entry name" value="SPS/SelD"/>
</dbReference>
<dbReference type="EC" id="2.7.9.3" evidence="4"/>
<accession>A0A645CVU3</accession>
<dbReference type="SUPFAM" id="SSF56042">
    <property type="entry name" value="PurM C-terminal domain-like"/>
    <property type="match status" value="1"/>
</dbReference>
<reference evidence="4" key="1">
    <citation type="submission" date="2019-08" db="EMBL/GenBank/DDBJ databases">
        <authorList>
            <person name="Kucharzyk K."/>
            <person name="Murdoch R.W."/>
            <person name="Higgins S."/>
            <person name="Loffler F."/>
        </authorList>
    </citation>
    <scope>NUCLEOTIDE SEQUENCE</scope>
</reference>
<dbReference type="Pfam" id="PF02769">
    <property type="entry name" value="AIRS_C"/>
    <property type="match status" value="1"/>
</dbReference>
<dbReference type="GO" id="GO:0005737">
    <property type="term" value="C:cytoplasm"/>
    <property type="evidence" value="ECO:0007669"/>
    <property type="project" value="TreeGrafter"/>
</dbReference>
<feature type="domain" description="PurM-like C-terminal" evidence="3">
    <location>
        <begin position="28"/>
        <end position="156"/>
    </location>
</feature>
<dbReference type="InterPro" id="IPR010918">
    <property type="entry name" value="PurM-like_C_dom"/>
</dbReference>
<evidence type="ECO:0000256" key="1">
    <source>
        <dbReference type="ARBA" id="ARBA00022741"/>
    </source>
</evidence>
<dbReference type="GO" id="GO:0016260">
    <property type="term" value="P:selenocysteine biosynthetic process"/>
    <property type="evidence" value="ECO:0007669"/>
    <property type="project" value="TreeGrafter"/>
</dbReference>
<protein>
    <submittedName>
        <fullName evidence="4">Selenide, water dikinase</fullName>
        <ecNumber evidence="4">2.7.9.3</ecNumber>
    </submittedName>
</protein>
<dbReference type="GO" id="GO:0005524">
    <property type="term" value="F:ATP binding"/>
    <property type="evidence" value="ECO:0007669"/>
    <property type="project" value="UniProtKB-KW"/>
</dbReference>
<dbReference type="AlphaFoldDB" id="A0A645CVU3"/>
<dbReference type="PANTHER" id="PTHR10256:SF0">
    <property type="entry name" value="INACTIVE SELENIDE, WATER DIKINASE-LIKE PROTEIN-RELATED"/>
    <property type="match status" value="1"/>
</dbReference>
<evidence type="ECO:0000256" key="2">
    <source>
        <dbReference type="ARBA" id="ARBA00022840"/>
    </source>
</evidence>
<gene>
    <name evidence="4" type="primary">selD_25</name>
    <name evidence="4" type="ORF">SDC9_128088</name>
</gene>
<comment type="caution">
    <text evidence="4">The sequence shown here is derived from an EMBL/GenBank/DDBJ whole genome shotgun (WGS) entry which is preliminary data.</text>
</comment>